<dbReference type="PANTHER" id="PTHR46599">
    <property type="entry name" value="PIGGYBAC TRANSPOSABLE ELEMENT-DERIVED PROTEIN 4"/>
    <property type="match status" value="1"/>
</dbReference>
<dbReference type="OrthoDB" id="128672at2759"/>
<feature type="domain" description="PiggyBac transposable element-derived protein" evidence="1">
    <location>
        <begin position="130"/>
        <end position="285"/>
    </location>
</feature>
<comment type="caution">
    <text evidence="2">The sequence shown here is derived from an EMBL/GenBank/DDBJ whole genome shotgun (WGS) entry which is preliminary data.</text>
</comment>
<dbReference type="Proteomes" id="UP000198211">
    <property type="component" value="Unassembled WGS sequence"/>
</dbReference>
<accession>A0A225VRL3</accession>
<evidence type="ECO:0000259" key="1">
    <source>
        <dbReference type="Pfam" id="PF13843"/>
    </source>
</evidence>
<dbReference type="InterPro" id="IPR029526">
    <property type="entry name" value="PGBD"/>
</dbReference>
<sequence>MDAQDSVEQQQGYDIDNIAVEALVDDWDRILQEEHQHELELEHGADAQQGASDTQNGIDEFQQAIDAFLCNADGVTLPSALEVIGVHTQSVHAPSSLGRAYMDSLNMQNGLHIVAPARVIKAYRDNAEYGLFALFVTAAYGRTLLTWTSDVLASKGQPKLTESELNAYCGLEIAMSICPLSDIAEYWSESRFLGQSAFKEIMARTRFQNIRSVLQFHAPGDPTLDKLLDPPWHSPTIPNHFEKQSRQLLFLLGIDEMTTATKARSRARTYMSSKPDIYGIRFYAVVG</sequence>
<protein>
    <recommendedName>
        <fullName evidence="1">PiggyBac transposable element-derived protein domain-containing protein</fullName>
    </recommendedName>
</protein>
<dbReference type="Pfam" id="PF13843">
    <property type="entry name" value="DDE_Tnp_1_7"/>
    <property type="match status" value="1"/>
</dbReference>
<dbReference type="EMBL" id="NBNE01003277">
    <property type="protein sequence ID" value="OWZ08096.1"/>
    <property type="molecule type" value="Genomic_DNA"/>
</dbReference>
<proteinExistence type="predicted"/>
<gene>
    <name evidence="2" type="ORF">PHMEG_00019414</name>
</gene>
<organism evidence="2 3">
    <name type="scientific">Phytophthora megakarya</name>
    <dbReference type="NCBI Taxonomy" id="4795"/>
    <lineage>
        <taxon>Eukaryota</taxon>
        <taxon>Sar</taxon>
        <taxon>Stramenopiles</taxon>
        <taxon>Oomycota</taxon>
        <taxon>Peronosporomycetes</taxon>
        <taxon>Peronosporales</taxon>
        <taxon>Peronosporaceae</taxon>
        <taxon>Phytophthora</taxon>
    </lineage>
</organism>
<dbReference type="AlphaFoldDB" id="A0A225VRL3"/>
<reference evidence="3" key="1">
    <citation type="submission" date="2017-03" db="EMBL/GenBank/DDBJ databases">
        <title>Phytopthora megakarya and P. palmivora, two closely related causual agents of cacao black pod achieved similar genome size and gene model numbers by different mechanisms.</title>
        <authorList>
            <person name="Ali S."/>
            <person name="Shao J."/>
            <person name="Larry D.J."/>
            <person name="Kronmiller B."/>
            <person name="Shen D."/>
            <person name="Strem M.D."/>
            <person name="Melnick R.L."/>
            <person name="Guiltinan M.J."/>
            <person name="Tyler B.M."/>
            <person name="Meinhardt L.W."/>
            <person name="Bailey B.A."/>
        </authorList>
    </citation>
    <scope>NUCLEOTIDE SEQUENCE [LARGE SCALE GENOMIC DNA]</scope>
    <source>
        <strain evidence="3">zdho120</strain>
    </source>
</reference>
<evidence type="ECO:0000313" key="3">
    <source>
        <dbReference type="Proteomes" id="UP000198211"/>
    </source>
</evidence>
<name>A0A225VRL3_9STRA</name>
<dbReference type="PANTHER" id="PTHR46599:SF3">
    <property type="entry name" value="PIGGYBAC TRANSPOSABLE ELEMENT-DERIVED PROTEIN 4"/>
    <property type="match status" value="1"/>
</dbReference>
<evidence type="ECO:0000313" key="2">
    <source>
        <dbReference type="EMBL" id="OWZ08096.1"/>
    </source>
</evidence>
<keyword evidence="3" id="KW-1185">Reference proteome</keyword>